<proteinExistence type="predicted"/>
<dbReference type="Proteomes" id="UP000563524">
    <property type="component" value="Unassembled WGS sequence"/>
</dbReference>
<keyword evidence="1" id="KW-0732">Signal</keyword>
<evidence type="ECO:0000256" key="1">
    <source>
        <dbReference type="SAM" id="SignalP"/>
    </source>
</evidence>
<dbReference type="AlphaFoldDB" id="A0A840I5S4"/>
<sequence length="48" mass="4814">MSRSTTRIALAAALLCTSAQAAEATREGFGTLEGGQEVGSVLLTTESG</sequence>
<feature type="signal peptide" evidence="1">
    <location>
        <begin position="1"/>
        <end position="21"/>
    </location>
</feature>
<feature type="non-terminal residue" evidence="2">
    <location>
        <position position="48"/>
    </location>
</feature>
<dbReference type="EMBL" id="JACHOB010000008">
    <property type="protein sequence ID" value="MBB4660296.1"/>
    <property type="molecule type" value="Genomic_DNA"/>
</dbReference>
<feature type="chain" id="PRO_5032999704" evidence="1">
    <location>
        <begin position="22"/>
        <end position="48"/>
    </location>
</feature>
<comment type="caution">
    <text evidence="2">The sequence shown here is derived from an EMBL/GenBank/DDBJ whole genome shotgun (WGS) entry which is preliminary data.</text>
</comment>
<organism evidence="2 3">
    <name type="scientific">Parvularcula dongshanensis</name>
    <dbReference type="NCBI Taxonomy" id="1173995"/>
    <lineage>
        <taxon>Bacteria</taxon>
        <taxon>Pseudomonadati</taxon>
        <taxon>Pseudomonadota</taxon>
        <taxon>Alphaproteobacteria</taxon>
        <taxon>Parvularculales</taxon>
        <taxon>Parvularculaceae</taxon>
        <taxon>Parvularcula</taxon>
    </lineage>
</organism>
<accession>A0A840I5S4</accession>
<gene>
    <name evidence="2" type="ORF">GGQ59_002846</name>
</gene>
<name>A0A840I5S4_9PROT</name>
<protein>
    <submittedName>
        <fullName evidence="2">Uncharacterized protein</fullName>
    </submittedName>
</protein>
<reference evidence="2 3" key="1">
    <citation type="submission" date="2020-08" db="EMBL/GenBank/DDBJ databases">
        <title>Genomic Encyclopedia of Type Strains, Phase IV (KMG-IV): sequencing the most valuable type-strain genomes for metagenomic binning, comparative biology and taxonomic classification.</title>
        <authorList>
            <person name="Goeker M."/>
        </authorList>
    </citation>
    <scope>NUCLEOTIDE SEQUENCE [LARGE SCALE GENOMIC DNA]</scope>
    <source>
        <strain evidence="2 3">DSM 102850</strain>
    </source>
</reference>
<keyword evidence="3" id="KW-1185">Reference proteome</keyword>
<evidence type="ECO:0000313" key="2">
    <source>
        <dbReference type="EMBL" id="MBB4660296.1"/>
    </source>
</evidence>
<evidence type="ECO:0000313" key="3">
    <source>
        <dbReference type="Proteomes" id="UP000563524"/>
    </source>
</evidence>